<evidence type="ECO:0000259" key="1">
    <source>
        <dbReference type="PROSITE" id="PS50887"/>
    </source>
</evidence>
<dbReference type="GO" id="GO:0052621">
    <property type="term" value="F:diguanylate cyclase activity"/>
    <property type="evidence" value="ECO:0007669"/>
    <property type="project" value="TreeGrafter"/>
</dbReference>
<evidence type="ECO:0000313" key="3">
    <source>
        <dbReference type="Proteomes" id="UP000034307"/>
    </source>
</evidence>
<dbReference type="Gene3D" id="3.30.70.270">
    <property type="match status" value="1"/>
</dbReference>
<protein>
    <submittedName>
        <fullName evidence="2">Diguanylate cyclase</fullName>
    </submittedName>
</protein>
<reference evidence="2 3" key="1">
    <citation type="journal article" date="2015" name="Nature">
        <title>rRNA introns, odd ribosomes, and small enigmatic genomes across a large radiation of phyla.</title>
        <authorList>
            <person name="Brown C.T."/>
            <person name="Hug L.A."/>
            <person name="Thomas B.C."/>
            <person name="Sharon I."/>
            <person name="Castelle C.J."/>
            <person name="Singh A."/>
            <person name="Wilkins M.J."/>
            <person name="Williams K.H."/>
            <person name="Banfield J.F."/>
        </authorList>
    </citation>
    <scope>NUCLEOTIDE SEQUENCE [LARGE SCALE GENOMIC DNA]</scope>
</reference>
<dbReference type="NCBIfam" id="TIGR00254">
    <property type="entry name" value="GGDEF"/>
    <property type="match status" value="1"/>
</dbReference>
<sequence length="226" mass="24781">MKYDKRLASREGSLEHLEWLKGYYLEKIKNTKDKKALAEEIAYKIASLEQEAIRDRLTGAFNRGFVGAVLGLEVELVGSYGHSLGLVMLDIDYFKSINDEEPDKHAAGDRTLIELVKLLREVCGSLAIVGRWGGEEFVVVVPNVSGENLREMAVDVGHSVGGWLAQRAKLVRPKVTVSMGVVIASGSESGTDLMIKADKLLYKAKESGRARLVMDVGGEEVVVKFG</sequence>
<dbReference type="GO" id="GO:0043709">
    <property type="term" value="P:cell adhesion involved in single-species biofilm formation"/>
    <property type="evidence" value="ECO:0007669"/>
    <property type="project" value="TreeGrafter"/>
</dbReference>
<dbReference type="SUPFAM" id="SSF55073">
    <property type="entry name" value="Nucleotide cyclase"/>
    <property type="match status" value="1"/>
</dbReference>
<dbReference type="InterPro" id="IPR050469">
    <property type="entry name" value="Diguanylate_Cyclase"/>
</dbReference>
<comment type="caution">
    <text evidence="2">The sequence shown here is derived from an EMBL/GenBank/DDBJ whole genome shotgun (WGS) entry which is preliminary data.</text>
</comment>
<dbReference type="EMBL" id="LCNO01000003">
    <property type="protein sequence ID" value="KKU58356.1"/>
    <property type="molecule type" value="Genomic_DNA"/>
</dbReference>
<feature type="domain" description="GGDEF" evidence="1">
    <location>
        <begin position="82"/>
        <end position="217"/>
    </location>
</feature>
<dbReference type="PANTHER" id="PTHR45138">
    <property type="entry name" value="REGULATORY COMPONENTS OF SENSORY TRANSDUCTION SYSTEM"/>
    <property type="match status" value="1"/>
</dbReference>
<dbReference type="Pfam" id="PF00990">
    <property type="entry name" value="GGDEF"/>
    <property type="match status" value="1"/>
</dbReference>
<dbReference type="PANTHER" id="PTHR45138:SF24">
    <property type="entry name" value="DIGUANYLATE CYCLASE DGCC-RELATED"/>
    <property type="match status" value="1"/>
</dbReference>
<name>A0A0G1RMH8_9BACT</name>
<accession>A0A0G1RMH8</accession>
<evidence type="ECO:0000313" key="2">
    <source>
        <dbReference type="EMBL" id="KKU58356.1"/>
    </source>
</evidence>
<gene>
    <name evidence="2" type="ORF">UX80_C0003G0011</name>
</gene>
<dbReference type="SMART" id="SM00267">
    <property type="entry name" value="GGDEF"/>
    <property type="match status" value="1"/>
</dbReference>
<dbReference type="InterPro" id="IPR043128">
    <property type="entry name" value="Rev_trsase/Diguanyl_cyclase"/>
</dbReference>
<dbReference type="STRING" id="1618358.UX80_C0003G0011"/>
<dbReference type="CDD" id="cd01949">
    <property type="entry name" value="GGDEF"/>
    <property type="match status" value="1"/>
</dbReference>
<dbReference type="GO" id="GO:0005886">
    <property type="term" value="C:plasma membrane"/>
    <property type="evidence" value="ECO:0007669"/>
    <property type="project" value="TreeGrafter"/>
</dbReference>
<dbReference type="InterPro" id="IPR029787">
    <property type="entry name" value="Nucleotide_cyclase"/>
</dbReference>
<dbReference type="Proteomes" id="UP000034307">
    <property type="component" value="Unassembled WGS sequence"/>
</dbReference>
<organism evidence="2 3">
    <name type="scientific">Candidatus Amesbacteria bacterium GW2011_GWA2_47_11b</name>
    <dbReference type="NCBI Taxonomy" id="1618358"/>
    <lineage>
        <taxon>Bacteria</taxon>
        <taxon>Candidatus Amesiibacteriota</taxon>
    </lineage>
</organism>
<dbReference type="InterPro" id="IPR000160">
    <property type="entry name" value="GGDEF_dom"/>
</dbReference>
<dbReference type="PROSITE" id="PS50887">
    <property type="entry name" value="GGDEF"/>
    <property type="match status" value="1"/>
</dbReference>
<dbReference type="AlphaFoldDB" id="A0A0G1RMH8"/>
<dbReference type="GO" id="GO:1902201">
    <property type="term" value="P:negative regulation of bacterial-type flagellum-dependent cell motility"/>
    <property type="evidence" value="ECO:0007669"/>
    <property type="project" value="TreeGrafter"/>
</dbReference>
<proteinExistence type="predicted"/>